<evidence type="ECO:0008006" key="4">
    <source>
        <dbReference type="Google" id="ProtNLM"/>
    </source>
</evidence>
<comment type="caution">
    <text evidence="2">The sequence shown here is derived from an EMBL/GenBank/DDBJ whole genome shotgun (WGS) entry which is preliminary data.</text>
</comment>
<name>A0A4V3AUT9_9BURK</name>
<proteinExistence type="predicted"/>
<reference evidence="2 3" key="1">
    <citation type="submission" date="2019-03" db="EMBL/GenBank/DDBJ databases">
        <title>Sapientia aquatica gen. nov., sp. nov., isolated from a crater lake.</title>
        <authorList>
            <person name="Felfoldi T."/>
            <person name="Szabo A."/>
            <person name="Toth E."/>
            <person name="Schumann P."/>
            <person name="Keki Z."/>
            <person name="Marialigeti K."/>
            <person name="Mathe I."/>
        </authorList>
    </citation>
    <scope>NUCLEOTIDE SEQUENCE [LARGE SCALE GENOMIC DNA]</scope>
    <source>
        <strain evidence="2 3">SA-152</strain>
    </source>
</reference>
<sequence length="186" mass="20118">MTTLRILEAVIERLKQKLPALAVEYFPINAETYRLNHPAGALLVGYAGSTYDGTQDTRIIAQARQLQITVTVVLRQLNGQGGAVDVLDKVRHSLVGVKLPFCRTPLAAMSDTFLGATAGTAQYAISFGAQSVLVQDDIVDDAPRLTQITWVESADEPNQPTQPTNPQRPPCASCTNNDSPIDIKES</sequence>
<dbReference type="InterPro" id="IPR035934">
    <property type="entry name" value="Phage_tail_protein-like_sf"/>
</dbReference>
<organism evidence="2 3">
    <name type="scientific">Sapientia aquatica</name>
    <dbReference type="NCBI Taxonomy" id="1549640"/>
    <lineage>
        <taxon>Bacteria</taxon>
        <taxon>Pseudomonadati</taxon>
        <taxon>Pseudomonadota</taxon>
        <taxon>Betaproteobacteria</taxon>
        <taxon>Burkholderiales</taxon>
        <taxon>Oxalobacteraceae</taxon>
        <taxon>Sapientia</taxon>
    </lineage>
</organism>
<accession>A0A4V3AUT9</accession>
<dbReference type="Pfam" id="PF09646">
    <property type="entry name" value="Gp37"/>
    <property type="match status" value="1"/>
</dbReference>
<dbReference type="OrthoDB" id="8612631at2"/>
<evidence type="ECO:0000256" key="1">
    <source>
        <dbReference type="SAM" id="MobiDB-lite"/>
    </source>
</evidence>
<feature type="region of interest" description="Disordered" evidence="1">
    <location>
        <begin position="152"/>
        <end position="186"/>
    </location>
</feature>
<keyword evidence="3" id="KW-1185">Reference proteome</keyword>
<dbReference type="RefSeq" id="WP_133328117.1">
    <property type="nucleotide sequence ID" value="NZ_SMYL01000004.1"/>
</dbReference>
<dbReference type="Proteomes" id="UP000294829">
    <property type="component" value="Unassembled WGS sequence"/>
</dbReference>
<evidence type="ECO:0000313" key="3">
    <source>
        <dbReference type="Proteomes" id="UP000294829"/>
    </source>
</evidence>
<gene>
    <name evidence="2" type="ORF">E2I14_10320</name>
</gene>
<protein>
    <recommendedName>
        <fullName evidence="4">DUF1834 family protein</fullName>
    </recommendedName>
</protein>
<dbReference type="InterPro" id="IPR018602">
    <property type="entry name" value="Gp37/STM4215"/>
</dbReference>
<dbReference type="InterPro" id="IPR038042">
    <property type="entry name" value="Gp37-like"/>
</dbReference>
<dbReference type="EMBL" id="SMYL01000004">
    <property type="protein sequence ID" value="TDK65980.1"/>
    <property type="molecule type" value="Genomic_DNA"/>
</dbReference>
<dbReference type="AlphaFoldDB" id="A0A4V3AUT9"/>
<dbReference type="Gene3D" id="3.30.2000.10">
    <property type="entry name" value="Phage tail protein-like"/>
    <property type="match status" value="1"/>
</dbReference>
<evidence type="ECO:0000313" key="2">
    <source>
        <dbReference type="EMBL" id="TDK65980.1"/>
    </source>
</evidence>
<dbReference type="SUPFAM" id="SSF143749">
    <property type="entry name" value="Phage tail protein-like"/>
    <property type="match status" value="1"/>
</dbReference>